<dbReference type="Gene3D" id="3.30.565.10">
    <property type="entry name" value="Histidine kinase-like ATPase, C-terminal domain"/>
    <property type="match status" value="1"/>
</dbReference>
<keyword evidence="9" id="KW-0472">Membrane</keyword>
<keyword evidence="5" id="KW-0547">Nucleotide-binding</keyword>
<evidence type="ECO:0000256" key="8">
    <source>
        <dbReference type="ARBA" id="ARBA00023012"/>
    </source>
</evidence>
<feature type="domain" description="DUF7134" evidence="12">
    <location>
        <begin position="18"/>
        <end position="132"/>
    </location>
</feature>
<proteinExistence type="predicted"/>
<evidence type="ECO:0000256" key="3">
    <source>
        <dbReference type="ARBA" id="ARBA00022553"/>
    </source>
</evidence>
<feature type="transmembrane region" description="Helical" evidence="9">
    <location>
        <begin position="20"/>
        <end position="43"/>
    </location>
</feature>
<dbReference type="GeneID" id="94445794"/>
<comment type="catalytic activity">
    <reaction evidence="1">
        <text>ATP + protein L-histidine = ADP + protein N-phospho-L-histidine.</text>
        <dbReference type="EC" id="2.7.13.3"/>
    </reaction>
</comment>
<feature type="domain" description="Signal transduction histidine kinase subgroup 3 dimerisation and phosphoacceptor" evidence="11">
    <location>
        <begin position="214"/>
        <end position="278"/>
    </location>
</feature>
<evidence type="ECO:0000259" key="11">
    <source>
        <dbReference type="Pfam" id="PF07730"/>
    </source>
</evidence>
<dbReference type="Proteomes" id="UP000033572">
    <property type="component" value="Unassembled WGS sequence"/>
</dbReference>
<dbReference type="InterPro" id="IPR036890">
    <property type="entry name" value="HATPase_C_sf"/>
</dbReference>
<name>A0A0F0KT56_9MICO</name>
<evidence type="ECO:0000256" key="2">
    <source>
        <dbReference type="ARBA" id="ARBA00012438"/>
    </source>
</evidence>
<feature type="transmembrane region" description="Helical" evidence="9">
    <location>
        <begin position="156"/>
        <end position="178"/>
    </location>
</feature>
<dbReference type="InterPro" id="IPR055558">
    <property type="entry name" value="DUF7134"/>
</dbReference>
<dbReference type="InterPro" id="IPR011712">
    <property type="entry name" value="Sig_transdc_His_kin_sub3_dim/P"/>
</dbReference>
<sequence length="418" mass="45197">MPAAPFTRIPSIREQRGDLVLAAVMFVGAVLSAALSTVADMYGDTRAEPWTALVYAVAVTAPLAVRRRWPGPVAVTVCVAYFLAISFQVPEIYVGNIAMFVSLYTVGAWMNNRRAAMIVRVSIIVGMFVWLLITMYRQAIEEADKAEVAAGLLSPYLAFMLIQLLLNVLYFGGAYYFGERSWHAAQERQALEHRTAELEREREVTAAQAVALDRVRIARELHDVVAHHVSVMGVQAGAARLVIDQDPEKSKSILTGIEGSARDAIHELRHLLETLRSPGSETPDAASTVTLDDIRSLVEASTEAGLPTDYAVIGEPVPVPSVVAVNLYRITQESLTNARRHAGAGAIADVRVRYDDEGVEVEVVNTGRAMAVLRPGLGQLGMRERAAASGGTLEVTPRPSGGMRVRARVPLSETSAAS</sequence>
<feature type="transmembrane region" description="Helical" evidence="9">
    <location>
        <begin position="49"/>
        <end position="65"/>
    </location>
</feature>
<dbReference type="KEGG" id="mfol:DXT68_15475"/>
<evidence type="ECO:0000313" key="14">
    <source>
        <dbReference type="Proteomes" id="UP000033572"/>
    </source>
</evidence>
<accession>A0A0F0KT56</accession>
<dbReference type="InterPro" id="IPR050482">
    <property type="entry name" value="Sensor_HK_TwoCompSys"/>
</dbReference>
<dbReference type="InterPro" id="IPR003594">
    <property type="entry name" value="HATPase_dom"/>
</dbReference>
<dbReference type="Pfam" id="PF07730">
    <property type="entry name" value="HisKA_3"/>
    <property type="match status" value="1"/>
</dbReference>
<feature type="transmembrane region" description="Helical" evidence="9">
    <location>
        <begin position="117"/>
        <end position="136"/>
    </location>
</feature>
<dbReference type="PANTHER" id="PTHR24421">
    <property type="entry name" value="NITRATE/NITRITE SENSOR PROTEIN NARX-RELATED"/>
    <property type="match status" value="1"/>
</dbReference>
<keyword evidence="6" id="KW-0418">Kinase</keyword>
<evidence type="ECO:0000259" key="10">
    <source>
        <dbReference type="Pfam" id="PF02518"/>
    </source>
</evidence>
<dbReference type="GO" id="GO:0005524">
    <property type="term" value="F:ATP binding"/>
    <property type="evidence" value="ECO:0007669"/>
    <property type="project" value="UniProtKB-KW"/>
</dbReference>
<keyword evidence="7" id="KW-0067">ATP-binding</keyword>
<evidence type="ECO:0000313" key="13">
    <source>
        <dbReference type="EMBL" id="KJL24097.1"/>
    </source>
</evidence>
<dbReference type="EMBL" id="JYIU01000034">
    <property type="protein sequence ID" value="KJL24097.1"/>
    <property type="molecule type" value="Genomic_DNA"/>
</dbReference>
<evidence type="ECO:0000256" key="4">
    <source>
        <dbReference type="ARBA" id="ARBA00022679"/>
    </source>
</evidence>
<keyword evidence="9" id="KW-0812">Transmembrane</keyword>
<dbReference type="Gene3D" id="1.20.5.1930">
    <property type="match status" value="1"/>
</dbReference>
<evidence type="ECO:0000256" key="1">
    <source>
        <dbReference type="ARBA" id="ARBA00000085"/>
    </source>
</evidence>
<dbReference type="Pfam" id="PF02518">
    <property type="entry name" value="HATPase_c"/>
    <property type="match status" value="1"/>
</dbReference>
<dbReference type="GO" id="GO:0016020">
    <property type="term" value="C:membrane"/>
    <property type="evidence" value="ECO:0007669"/>
    <property type="project" value="InterPro"/>
</dbReference>
<dbReference type="PATRIC" id="fig|104336.4.peg.878"/>
<comment type="caution">
    <text evidence="13">The sequence shown here is derived from an EMBL/GenBank/DDBJ whole genome shotgun (WGS) entry which is preliminary data.</text>
</comment>
<gene>
    <name evidence="13" type="primary">narX_1</name>
    <name evidence="13" type="ORF">RN50_00855</name>
</gene>
<dbReference type="GO" id="GO:0046983">
    <property type="term" value="F:protein dimerization activity"/>
    <property type="evidence" value="ECO:0007669"/>
    <property type="project" value="InterPro"/>
</dbReference>
<protein>
    <recommendedName>
        <fullName evidence="2">histidine kinase</fullName>
        <ecNumber evidence="2">2.7.13.3</ecNumber>
    </recommendedName>
</protein>
<dbReference type="GO" id="GO:0000155">
    <property type="term" value="F:phosphorelay sensor kinase activity"/>
    <property type="evidence" value="ECO:0007669"/>
    <property type="project" value="InterPro"/>
</dbReference>
<evidence type="ECO:0000256" key="5">
    <source>
        <dbReference type="ARBA" id="ARBA00022741"/>
    </source>
</evidence>
<feature type="domain" description="Histidine kinase/HSP90-like ATPase" evidence="10">
    <location>
        <begin position="325"/>
        <end position="412"/>
    </location>
</feature>
<evidence type="ECO:0000256" key="7">
    <source>
        <dbReference type="ARBA" id="ARBA00022840"/>
    </source>
</evidence>
<evidence type="ECO:0000259" key="12">
    <source>
        <dbReference type="Pfam" id="PF23539"/>
    </source>
</evidence>
<reference evidence="13 14" key="1">
    <citation type="submission" date="2015-02" db="EMBL/GenBank/DDBJ databases">
        <title>Draft genome sequences of ten Microbacterium spp. with emphasis on heavy metal contaminated environments.</title>
        <authorList>
            <person name="Corretto E."/>
        </authorList>
    </citation>
    <scope>NUCLEOTIDE SEQUENCE [LARGE SCALE GENOMIC DNA]</scope>
    <source>
        <strain evidence="13 14">DSM 12966</strain>
    </source>
</reference>
<dbReference type="AlphaFoldDB" id="A0A0F0KT56"/>
<keyword evidence="4 13" id="KW-0808">Transferase</keyword>
<dbReference type="PANTHER" id="PTHR24421:SF10">
    <property type="entry name" value="NITRATE_NITRITE SENSOR PROTEIN NARQ"/>
    <property type="match status" value="1"/>
</dbReference>
<dbReference type="RefSeq" id="WP_045253278.1">
    <property type="nucleotide sequence ID" value="NZ_CP031425.1"/>
</dbReference>
<organism evidence="13 14">
    <name type="scientific">Microbacterium foliorum</name>
    <dbReference type="NCBI Taxonomy" id="104336"/>
    <lineage>
        <taxon>Bacteria</taxon>
        <taxon>Bacillati</taxon>
        <taxon>Actinomycetota</taxon>
        <taxon>Actinomycetes</taxon>
        <taxon>Micrococcales</taxon>
        <taxon>Microbacteriaceae</taxon>
        <taxon>Microbacterium</taxon>
    </lineage>
</organism>
<keyword evidence="8" id="KW-0902">Two-component regulatory system</keyword>
<dbReference type="Pfam" id="PF23539">
    <property type="entry name" value="DUF7134"/>
    <property type="match status" value="1"/>
</dbReference>
<keyword evidence="14" id="KW-1185">Reference proteome</keyword>
<evidence type="ECO:0000256" key="6">
    <source>
        <dbReference type="ARBA" id="ARBA00022777"/>
    </source>
</evidence>
<evidence type="ECO:0000256" key="9">
    <source>
        <dbReference type="SAM" id="Phobius"/>
    </source>
</evidence>
<dbReference type="EC" id="2.7.13.3" evidence="2"/>
<keyword evidence="9" id="KW-1133">Transmembrane helix</keyword>
<keyword evidence="3" id="KW-0597">Phosphoprotein</keyword>
<dbReference type="SUPFAM" id="SSF55874">
    <property type="entry name" value="ATPase domain of HSP90 chaperone/DNA topoisomerase II/histidine kinase"/>
    <property type="match status" value="1"/>
</dbReference>
<dbReference type="CDD" id="cd16917">
    <property type="entry name" value="HATPase_UhpB-NarQ-NarX-like"/>
    <property type="match status" value="1"/>
</dbReference>